<dbReference type="CDD" id="cd03349">
    <property type="entry name" value="LbH_XAT"/>
    <property type="match status" value="1"/>
</dbReference>
<dbReference type="PROSITE" id="PS00101">
    <property type="entry name" value="HEXAPEP_TRANSFERASES"/>
    <property type="match status" value="1"/>
</dbReference>
<dbReference type="Proteomes" id="UP000256388">
    <property type="component" value="Unassembled WGS sequence"/>
</dbReference>
<dbReference type="PANTHER" id="PTHR43300:SF11">
    <property type="entry name" value="ACETYLTRANSFERASE RV3034C-RELATED"/>
    <property type="match status" value="1"/>
</dbReference>
<dbReference type="Pfam" id="PF00132">
    <property type="entry name" value="Hexapep"/>
    <property type="match status" value="1"/>
</dbReference>
<dbReference type="GO" id="GO:0046677">
    <property type="term" value="P:response to antibiotic"/>
    <property type="evidence" value="ECO:0007669"/>
    <property type="project" value="UniProtKB-KW"/>
</dbReference>
<keyword evidence="7" id="KW-1185">Reference proteome</keyword>
<dbReference type="InterPro" id="IPR011004">
    <property type="entry name" value="Trimer_LpxA-like_sf"/>
</dbReference>
<evidence type="ECO:0000256" key="4">
    <source>
        <dbReference type="ARBA" id="ARBA00023251"/>
    </source>
</evidence>
<dbReference type="OrthoDB" id="9801697at2"/>
<dbReference type="InterPro" id="IPR018357">
    <property type="entry name" value="Hexapep_transf_CS"/>
</dbReference>
<dbReference type="InterPro" id="IPR001451">
    <property type="entry name" value="Hexapep"/>
</dbReference>
<evidence type="ECO:0000256" key="3">
    <source>
        <dbReference type="ARBA" id="ARBA00022737"/>
    </source>
</evidence>
<evidence type="ECO:0000313" key="6">
    <source>
        <dbReference type="EMBL" id="REG11292.1"/>
    </source>
</evidence>
<protein>
    <submittedName>
        <fullName evidence="6">Virginiamycin A acetyltransferase</fullName>
    </submittedName>
</protein>
<dbReference type="FunFam" id="2.160.10.10:FF:000037">
    <property type="entry name" value="Streptogramin A acetyltransferase"/>
    <property type="match status" value="1"/>
</dbReference>
<dbReference type="InterPro" id="IPR050179">
    <property type="entry name" value="Trans_hexapeptide_repeat"/>
</dbReference>
<dbReference type="Gene3D" id="2.160.10.10">
    <property type="entry name" value="Hexapeptide repeat proteins"/>
    <property type="match status" value="1"/>
</dbReference>
<evidence type="ECO:0000256" key="5">
    <source>
        <dbReference type="ARBA" id="ARBA00023315"/>
    </source>
</evidence>
<keyword evidence="2 6" id="KW-0808">Transferase</keyword>
<keyword evidence="4" id="KW-0046">Antibiotic resistance</keyword>
<dbReference type="SUPFAM" id="SSF51161">
    <property type="entry name" value="Trimeric LpxA-like enzymes"/>
    <property type="match status" value="1"/>
</dbReference>
<proteinExistence type="inferred from homology"/>
<comment type="similarity">
    <text evidence="1">Belongs to the transferase hexapeptide repeat family.</text>
</comment>
<comment type="caution">
    <text evidence="6">The sequence shown here is derived from an EMBL/GenBank/DDBJ whole genome shotgun (WGS) entry which is preliminary data.</text>
</comment>
<organism evidence="6 7">
    <name type="scientific">Pelolinea submarina</name>
    <dbReference type="NCBI Taxonomy" id="913107"/>
    <lineage>
        <taxon>Bacteria</taxon>
        <taxon>Bacillati</taxon>
        <taxon>Chloroflexota</taxon>
        <taxon>Anaerolineae</taxon>
        <taxon>Anaerolineales</taxon>
        <taxon>Anaerolineaceae</taxon>
        <taxon>Pelolinea</taxon>
    </lineage>
</organism>
<dbReference type="RefSeq" id="WP_116224429.1">
    <property type="nucleotide sequence ID" value="NZ_AP018437.1"/>
</dbReference>
<evidence type="ECO:0000256" key="2">
    <source>
        <dbReference type="ARBA" id="ARBA00022679"/>
    </source>
</evidence>
<dbReference type="AlphaFoldDB" id="A0A347ZS62"/>
<name>A0A347ZS62_9CHLR</name>
<dbReference type="EMBL" id="QUMS01000001">
    <property type="protein sequence ID" value="REG11292.1"/>
    <property type="molecule type" value="Genomic_DNA"/>
</dbReference>
<reference evidence="6 7" key="1">
    <citation type="submission" date="2018-08" db="EMBL/GenBank/DDBJ databases">
        <title>Genomic Encyclopedia of Type Strains, Phase IV (KMG-IV): sequencing the most valuable type-strain genomes for metagenomic binning, comparative biology and taxonomic classification.</title>
        <authorList>
            <person name="Goeker M."/>
        </authorList>
    </citation>
    <scope>NUCLEOTIDE SEQUENCE [LARGE SCALE GENOMIC DNA]</scope>
    <source>
        <strain evidence="6 7">DSM 23923</strain>
    </source>
</reference>
<gene>
    <name evidence="6" type="ORF">DFR64_1170</name>
</gene>
<dbReference type="PANTHER" id="PTHR43300">
    <property type="entry name" value="ACETYLTRANSFERASE"/>
    <property type="match status" value="1"/>
</dbReference>
<dbReference type="GO" id="GO:0016746">
    <property type="term" value="F:acyltransferase activity"/>
    <property type="evidence" value="ECO:0007669"/>
    <property type="project" value="UniProtKB-KW"/>
</dbReference>
<accession>A0A347ZS62</accession>
<keyword evidence="3" id="KW-0677">Repeat</keyword>
<evidence type="ECO:0000313" key="7">
    <source>
        <dbReference type="Proteomes" id="UP000256388"/>
    </source>
</evidence>
<keyword evidence="5" id="KW-0012">Acyltransferase</keyword>
<evidence type="ECO:0000256" key="1">
    <source>
        <dbReference type="ARBA" id="ARBA00007274"/>
    </source>
</evidence>
<sequence>MTIPDNKIYPRTNDSGTIYLKGAITNPNIMVGDYTMYNDFTCDPRQFEKNNVLYHYPVNQDKLIIGKFCSIACGARFLLTSSNHTQRSLATYPFPIFFEEWGLDKANVKSAWDNKGDIVIGNDVWIGYEAVIMSGVHIGDGAIIATRAVVTKDVPPYTIVGGIPAKAIKKRFDDATIEKLIRLQWWNWPFEKIQQSIPHIMNGDVDKL</sequence>